<dbReference type="AlphaFoldDB" id="A0A1T5BXJ7"/>
<dbReference type="PROSITE" id="PS52016">
    <property type="entry name" value="TONB_DEPENDENT_REC_3"/>
    <property type="match status" value="1"/>
</dbReference>
<evidence type="ECO:0000256" key="5">
    <source>
        <dbReference type="ARBA" id="ARBA00023136"/>
    </source>
</evidence>
<evidence type="ECO:0000256" key="8">
    <source>
        <dbReference type="SAM" id="SignalP"/>
    </source>
</evidence>
<dbReference type="NCBIfam" id="TIGR04057">
    <property type="entry name" value="SusC_RagA_signa"/>
    <property type="match status" value="1"/>
</dbReference>
<dbReference type="Proteomes" id="UP000190541">
    <property type="component" value="Unassembled WGS sequence"/>
</dbReference>
<evidence type="ECO:0000259" key="9">
    <source>
        <dbReference type="Pfam" id="PF07715"/>
    </source>
</evidence>
<evidence type="ECO:0000256" key="2">
    <source>
        <dbReference type="ARBA" id="ARBA00022448"/>
    </source>
</evidence>
<dbReference type="InterPro" id="IPR039426">
    <property type="entry name" value="TonB-dep_rcpt-like"/>
</dbReference>
<evidence type="ECO:0000256" key="7">
    <source>
        <dbReference type="PROSITE-ProRule" id="PRU01360"/>
    </source>
</evidence>
<comment type="subcellular location">
    <subcellularLocation>
        <location evidence="1 7">Cell outer membrane</location>
        <topology evidence="1 7">Multi-pass membrane protein</topology>
    </subcellularLocation>
</comment>
<reference evidence="10 11" key="1">
    <citation type="submission" date="2017-02" db="EMBL/GenBank/DDBJ databases">
        <authorList>
            <person name="Peterson S.W."/>
        </authorList>
    </citation>
    <scope>NUCLEOTIDE SEQUENCE [LARGE SCALE GENOMIC DNA]</scope>
    <source>
        <strain evidence="10 11">DSM 22899</strain>
    </source>
</reference>
<evidence type="ECO:0000256" key="1">
    <source>
        <dbReference type="ARBA" id="ARBA00004571"/>
    </source>
</evidence>
<keyword evidence="6 7" id="KW-0998">Cell outer membrane</keyword>
<dbReference type="Gene3D" id="2.170.130.10">
    <property type="entry name" value="TonB-dependent receptor, plug domain"/>
    <property type="match status" value="1"/>
</dbReference>
<keyword evidence="5 7" id="KW-0472">Membrane</keyword>
<dbReference type="NCBIfam" id="TIGR04056">
    <property type="entry name" value="OMP_RagA_SusC"/>
    <property type="match status" value="1"/>
</dbReference>
<dbReference type="STRING" id="623280.SAMN05660226_01840"/>
<gene>
    <name evidence="10" type="ORF">SAMN05660226_01840</name>
</gene>
<dbReference type="SUPFAM" id="SSF49464">
    <property type="entry name" value="Carboxypeptidase regulatory domain-like"/>
    <property type="match status" value="1"/>
</dbReference>
<name>A0A1T5BXJ7_9SPHI</name>
<dbReference type="Gene3D" id="2.60.40.1120">
    <property type="entry name" value="Carboxypeptidase-like, regulatory domain"/>
    <property type="match status" value="1"/>
</dbReference>
<feature type="chain" id="PRO_5012075071" evidence="8">
    <location>
        <begin position="22"/>
        <end position="1067"/>
    </location>
</feature>
<dbReference type="SUPFAM" id="SSF56935">
    <property type="entry name" value="Porins"/>
    <property type="match status" value="1"/>
</dbReference>
<dbReference type="InterPro" id="IPR037066">
    <property type="entry name" value="Plug_dom_sf"/>
</dbReference>
<dbReference type="GO" id="GO:0009279">
    <property type="term" value="C:cell outer membrane"/>
    <property type="evidence" value="ECO:0007669"/>
    <property type="project" value="UniProtKB-SubCell"/>
</dbReference>
<dbReference type="EMBL" id="FUYS01000003">
    <property type="protein sequence ID" value="SKB51876.1"/>
    <property type="molecule type" value="Genomic_DNA"/>
</dbReference>
<dbReference type="InterPro" id="IPR012910">
    <property type="entry name" value="Plug_dom"/>
</dbReference>
<dbReference type="OrthoDB" id="9768177at2"/>
<accession>A0A1T5BXJ7</accession>
<feature type="domain" description="TonB-dependent receptor plug" evidence="9">
    <location>
        <begin position="124"/>
        <end position="225"/>
    </location>
</feature>
<dbReference type="InterPro" id="IPR008969">
    <property type="entry name" value="CarboxyPept-like_regulatory"/>
</dbReference>
<dbReference type="Pfam" id="PF13715">
    <property type="entry name" value="CarbopepD_reg_2"/>
    <property type="match status" value="1"/>
</dbReference>
<dbReference type="InterPro" id="IPR023997">
    <property type="entry name" value="TonB-dep_OMP_SusC/RagA_CS"/>
</dbReference>
<keyword evidence="11" id="KW-1185">Reference proteome</keyword>
<evidence type="ECO:0000313" key="10">
    <source>
        <dbReference type="EMBL" id="SKB51876.1"/>
    </source>
</evidence>
<dbReference type="InterPro" id="IPR023996">
    <property type="entry name" value="TonB-dep_OMP_SusC/RagA"/>
</dbReference>
<keyword evidence="2 7" id="KW-0813">Transport</keyword>
<evidence type="ECO:0000313" key="11">
    <source>
        <dbReference type="Proteomes" id="UP000190541"/>
    </source>
</evidence>
<dbReference type="Pfam" id="PF07715">
    <property type="entry name" value="Plug"/>
    <property type="match status" value="1"/>
</dbReference>
<protein>
    <submittedName>
        <fullName evidence="10">TonB-linked outer membrane protein, SusC/RagA family</fullName>
    </submittedName>
</protein>
<proteinExistence type="inferred from homology"/>
<organism evidence="10 11">
    <name type="scientific">Parapedobacter luteus</name>
    <dbReference type="NCBI Taxonomy" id="623280"/>
    <lineage>
        <taxon>Bacteria</taxon>
        <taxon>Pseudomonadati</taxon>
        <taxon>Bacteroidota</taxon>
        <taxon>Sphingobacteriia</taxon>
        <taxon>Sphingobacteriales</taxon>
        <taxon>Sphingobacteriaceae</taxon>
        <taxon>Parapedobacter</taxon>
    </lineage>
</organism>
<evidence type="ECO:0000256" key="6">
    <source>
        <dbReference type="ARBA" id="ARBA00023237"/>
    </source>
</evidence>
<dbReference type="Gene3D" id="2.40.170.20">
    <property type="entry name" value="TonB-dependent receptor, beta-barrel domain"/>
    <property type="match status" value="1"/>
</dbReference>
<dbReference type="InterPro" id="IPR036942">
    <property type="entry name" value="Beta-barrel_TonB_sf"/>
</dbReference>
<comment type="similarity">
    <text evidence="7">Belongs to the TonB-dependent receptor family.</text>
</comment>
<keyword evidence="4 7" id="KW-0812">Transmembrane</keyword>
<evidence type="ECO:0000256" key="4">
    <source>
        <dbReference type="ARBA" id="ARBA00022692"/>
    </source>
</evidence>
<keyword evidence="3 7" id="KW-1134">Transmembrane beta strand</keyword>
<dbReference type="RefSeq" id="WP_079716497.1">
    <property type="nucleotide sequence ID" value="NZ_FUYS01000003.1"/>
</dbReference>
<sequence>MHIKTLGVMTAILLHAATLSAQYRITGTIIDQSTNSPLQGTSVKVNGKHPVAYTDAKGRFILFADDSANVLLSFQHLGYMSVDTMLSKLPPSAPLLIGLEANTSILEEVEVSTGYQTLPRERLTGSFGHVDNELFHRQIGPDVISRLDGLVPGMLFDKRGGNETSFKIRGLSSITPAAAQPLIIVDDFPYEGDIQNINPNDVENITFLKDAAAASIWGARAGNGVMVITTKKGALNKPVSITATANVSVQNQTDLYYRPEMTPSDFIDIERFLFEQGAFDNALSNTVTWPVITPAVEILHRQRQGLISTEEADRLLDALRSQDIRKDLAEYVYQRPVGQQYALNMSGGSDRAGYLISGGLDRAASQQVGDGYQRITLRSQNTYKPIKNLTVQSNIMYVHSQRENNGLGVLGTSNASSSIYPYAQLVDADGKPATVVQNYRLGFVDTAGNGKLLDWHYRPLEEIGLADNTSRINDLLINLSATYQLLPVLNMEVRYQYQNQRTGDRNHYSDQTFYTRDQINRFTQISGDDVYRPLPLGGILRSQEGNRYSHNLRGQLNFSSAWNSGHDLAVLVGGELRQVEDLQNASTAYGYDDELMLAQPIDLVNRYPIYGGMAFDSPLGEPQSFAGLMNRFVSLFANASYRFQANHTLTASARRDASNLFGVNTNNKWKPLWSLGYKWNISNTPFYSWQWLPQLSIRATYGHSGNVNNATAAVTTIDYRGLTPLGRNLHAFIMNPPNADLRWENVATTNLALDFGLLNNNVSGSVEYFVKNASDLIASVPADITTGFTNLTRNAAEIRTSGWDVTLNSRNLRGRIGWSTDFFLSVNQTKVTRYLVERSRPSAYVGNGASLHPIEGYDAYNIVSYRWGGLDALQGNPQSYVNGELTSDYLHIINNTTMDDLVFHGSATPRAFGSLRNTWSFGGLSLSANVTYRMGYFFRRPTIEYAQLLNNGVTGHSDYYLRWQQPGDERTTTVPSMIYPANNRRDEVYRNSEATVERGDHIRLQDVNLTYRLNSPALRSLPVKSVSMMLYARNLPILWRANNAGLDPDFRGYPAPFSFSIGMNITF</sequence>
<evidence type="ECO:0000256" key="3">
    <source>
        <dbReference type="ARBA" id="ARBA00022452"/>
    </source>
</evidence>
<feature type="signal peptide" evidence="8">
    <location>
        <begin position="1"/>
        <end position="21"/>
    </location>
</feature>
<keyword evidence="8" id="KW-0732">Signal</keyword>